<dbReference type="InterPro" id="IPR025943">
    <property type="entry name" value="Sigma_54_int_dom_ATP-bd_2"/>
</dbReference>
<dbReference type="SMART" id="SM00382">
    <property type="entry name" value="AAA"/>
    <property type="match status" value="1"/>
</dbReference>
<dbReference type="Pfam" id="PF00158">
    <property type="entry name" value="Sigma54_activat"/>
    <property type="match status" value="1"/>
</dbReference>
<dbReference type="PROSITE" id="PS00675">
    <property type="entry name" value="SIGMA54_INTERACT_1"/>
    <property type="match status" value="1"/>
</dbReference>
<keyword evidence="6" id="KW-0175">Coiled coil</keyword>
<dbReference type="PROSITE" id="PS00688">
    <property type="entry name" value="SIGMA54_INTERACT_3"/>
    <property type="match status" value="1"/>
</dbReference>
<evidence type="ECO:0000256" key="1">
    <source>
        <dbReference type="ARBA" id="ARBA00022741"/>
    </source>
</evidence>
<evidence type="ECO:0000259" key="7">
    <source>
        <dbReference type="PROSITE" id="PS50045"/>
    </source>
</evidence>
<dbReference type="SUPFAM" id="SSF52540">
    <property type="entry name" value="P-loop containing nucleoside triphosphate hydrolases"/>
    <property type="match status" value="1"/>
</dbReference>
<feature type="coiled-coil region" evidence="6">
    <location>
        <begin position="99"/>
        <end position="126"/>
    </location>
</feature>
<feature type="domain" description="Sigma-54 factor interaction" evidence="7">
    <location>
        <begin position="136"/>
        <end position="365"/>
    </location>
</feature>
<dbReference type="Pfam" id="PF25601">
    <property type="entry name" value="AAA_lid_14"/>
    <property type="match status" value="1"/>
</dbReference>
<dbReference type="Gene3D" id="3.40.50.300">
    <property type="entry name" value="P-loop containing nucleotide triphosphate hydrolases"/>
    <property type="match status" value="1"/>
</dbReference>
<dbReference type="AlphaFoldDB" id="A0A366L0L9"/>
<proteinExistence type="predicted"/>
<dbReference type="PROSITE" id="PS00676">
    <property type="entry name" value="SIGMA54_INTERACT_2"/>
    <property type="match status" value="1"/>
</dbReference>
<dbReference type="GO" id="GO:0043565">
    <property type="term" value="F:sequence-specific DNA binding"/>
    <property type="evidence" value="ECO:0007669"/>
    <property type="project" value="InterPro"/>
</dbReference>
<reference evidence="8 9" key="1">
    <citation type="submission" date="2018-07" db="EMBL/GenBank/DDBJ databases">
        <title>A draft genome of a endophytic bacteria, a new species of Pedobacter.</title>
        <authorList>
            <person name="Zhang Z.D."/>
            <person name="Chen Z.J."/>
        </authorList>
    </citation>
    <scope>NUCLEOTIDE SEQUENCE [LARGE SCALE GENOMIC DNA]</scope>
    <source>
        <strain evidence="8 9">RS10</strain>
    </source>
</reference>
<dbReference type="PROSITE" id="PS50045">
    <property type="entry name" value="SIGMA54_INTERACT_4"/>
    <property type="match status" value="1"/>
</dbReference>
<dbReference type="InterPro" id="IPR003593">
    <property type="entry name" value="AAA+_ATPase"/>
</dbReference>
<evidence type="ECO:0000313" key="8">
    <source>
        <dbReference type="EMBL" id="RBQ06844.1"/>
    </source>
</evidence>
<evidence type="ECO:0000256" key="4">
    <source>
        <dbReference type="ARBA" id="ARBA00023125"/>
    </source>
</evidence>
<keyword evidence="2" id="KW-0067">ATP-binding</keyword>
<keyword evidence="4" id="KW-0238">DNA-binding</keyword>
<evidence type="ECO:0000256" key="5">
    <source>
        <dbReference type="ARBA" id="ARBA00023163"/>
    </source>
</evidence>
<evidence type="ECO:0000256" key="3">
    <source>
        <dbReference type="ARBA" id="ARBA00023015"/>
    </source>
</evidence>
<keyword evidence="9" id="KW-1185">Reference proteome</keyword>
<dbReference type="SUPFAM" id="SSF46689">
    <property type="entry name" value="Homeodomain-like"/>
    <property type="match status" value="1"/>
</dbReference>
<gene>
    <name evidence="8" type="ORF">DRW42_13355</name>
</gene>
<dbReference type="Pfam" id="PF02954">
    <property type="entry name" value="HTH_8"/>
    <property type="match status" value="1"/>
</dbReference>
<dbReference type="InterPro" id="IPR027417">
    <property type="entry name" value="P-loop_NTPase"/>
</dbReference>
<dbReference type="InterPro" id="IPR002197">
    <property type="entry name" value="HTH_Fis"/>
</dbReference>
<dbReference type="FunFam" id="3.40.50.300:FF:000006">
    <property type="entry name" value="DNA-binding transcriptional regulator NtrC"/>
    <property type="match status" value="1"/>
</dbReference>
<evidence type="ECO:0000256" key="2">
    <source>
        <dbReference type="ARBA" id="ARBA00022840"/>
    </source>
</evidence>
<dbReference type="Gene3D" id="1.10.8.60">
    <property type="match status" value="1"/>
</dbReference>
<dbReference type="GO" id="GO:0006355">
    <property type="term" value="P:regulation of DNA-templated transcription"/>
    <property type="evidence" value="ECO:0007669"/>
    <property type="project" value="InterPro"/>
</dbReference>
<comment type="caution">
    <text evidence="8">The sequence shown here is derived from an EMBL/GenBank/DDBJ whole genome shotgun (WGS) entry which is preliminary data.</text>
</comment>
<evidence type="ECO:0000256" key="6">
    <source>
        <dbReference type="SAM" id="Coils"/>
    </source>
</evidence>
<sequence length="449" mass="50568">MADARAIEGSQFEVILNSDDIVFFDPVELGNKKQFLEFLDFSKEQGLSGIIGSIIKLGQQPIGFIVFPYAGPTEIHRQRKLFESVTAQIAIIVSNILSHQKIEKQLQEIQAYKQQLEEEKIYLTEEIETIHNYTEIIGGSTALKDTFKLVSQVSGSDSTVLILGETGTGKELIARAIHNNSPRKNKIMVKVNCAALPANLIESELFGHEKGSFTGATERRLGKFELANNGTLFLDEIGEMPIDLQGKLLRALQEREIERVGGKETIKIDVRIIAATNRDLEKEIAEGRFRNDLYYRLNIFPISLPPLRERKQDIEQLALHFIKQFNKNCGKNINSISSRAVQELMDYEWPGNIRELEHLIERSVLLTNGPVLKQVLLPPAEEQLVLKAKIEDFTLKTIDENEKDYILKVLKHCKGRIAGNGGAAHILGVPPTTLNSKIKRLGIKREHTM</sequence>
<dbReference type="InterPro" id="IPR002078">
    <property type="entry name" value="Sigma_54_int"/>
</dbReference>
<dbReference type="GO" id="GO:0005524">
    <property type="term" value="F:ATP binding"/>
    <property type="evidence" value="ECO:0007669"/>
    <property type="project" value="UniProtKB-KW"/>
</dbReference>
<keyword evidence="1" id="KW-0547">Nucleotide-binding</keyword>
<accession>A0A366L0L9</accession>
<organism evidence="8 9">
    <name type="scientific">Pedobacter miscanthi</name>
    <dbReference type="NCBI Taxonomy" id="2259170"/>
    <lineage>
        <taxon>Bacteria</taxon>
        <taxon>Pseudomonadati</taxon>
        <taxon>Bacteroidota</taxon>
        <taxon>Sphingobacteriia</taxon>
        <taxon>Sphingobacteriales</taxon>
        <taxon>Sphingobacteriaceae</taxon>
        <taxon>Pedobacter</taxon>
    </lineage>
</organism>
<dbReference type="PANTHER" id="PTHR32071">
    <property type="entry name" value="TRANSCRIPTIONAL REGULATORY PROTEIN"/>
    <property type="match status" value="1"/>
</dbReference>
<dbReference type="OrthoDB" id="9767722at2"/>
<name>A0A366L0L9_9SPHI</name>
<dbReference type="InterPro" id="IPR058031">
    <property type="entry name" value="AAA_lid_NorR"/>
</dbReference>
<protein>
    <submittedName>
        <fullName evidence="8">Fis family transcriptional regulator</fullName>
    </submittedName>
</protein>
<dbReference type="InterPro" id="IPR025662">
    <property type="entry name" value="Sigma_54_int_dom_ATP-bd_1"/>
</dbReference>
<dbReference type="InterPro" id="IPR025944">
    <property type="entry name" value="Sigma_54_int_dom_CS"/>
</dbReference>
<evidence type="ECO:0000313" key="9">
    <source>
        <dbReference type="Proteomes" id="UP000252081"/>
    </source>
</evidence>
<dbReference type="PANTHER" id="PTHR32071:SF123">
    <property type="entry name" value="DNA-BINDING TRANSCRIPTIONAL ACTIVATOR HYFR-RELATED"/>
    <property type="match status" value="1"/>
</dbReference>
<dbReference type="EMBL" id="QNQU01000010">
    <property type="protein sequence ID" value="RBQ06844.1"/>
    <property type="molecule type" value="Genomic_DNA"/>
</dbReference>
<keyword evidence="3" id="KW-0805">Transcription regulation</keyword>
<dbReference type="CDD" id="cd00009">
    <property type="entry name" value="AAA"/>
    <property type="match status" value="1"/>
</dbReference>
<dbReference type="Gene3D" id="1.10.10.60">
    <property type="entry name" value="Homeodomain-like"/>
    <property type="match status" value="1"/>
</dbReference>
<keyword evidence="5" id="KW-0804">Transcription</keyword>
<dbReference type="Proteomes" id="UP000252081">
    <property type="component" value="Unassembled WGS sequence"/>
</dbReference>
<dbReference type="InterPro" id="IPR009057">
    <property type="entry name" value="Homeodomain-like_sf"/>
</dbReference>